<evidence type="ECO:0000313" key="1">
    <source>
        <dbReference type="EMBL" id="NHN31118.1"/>
    </source>
</evidence>
<organism evidence="1 2">
    <name type="scientific">Paenibacillus agricola</name>
    <dbReference type="NCBI Taxonomy" id="2716264"/>
    <lineage>
        <taxon>Bacteria</taxon>
        <taxon>Bacillati</taxon>
        <taxon>Bacillota</taxon>
        <taxon>Bacilli</taxon>
        <taxon>Bacillales</taxon>
        <taxon>Paenibacillaceae</taxon>
        <taxon>Paenibacillus</taxon>
    </lineage>
</organism>
<dbReference type="Proteomes" id="UP001165962">
    <property type="component" value="Unassembled WGS sequence"/>
</dbReference>
<comment type="caution">
    <text evidence="1">The sequence shown here is derived from an EMBL/GenBank/DDBJ whole genome shotgun (WGS) entry which is preliminary data.</text>
</comment>
<dbReference type="EMBL" id="JAAOIW010000005">
    <property type="protein sequence ID" value="NHN31118.1"/>
    <property type="molecule type" value="Genomic_DNA"/>
</dbReference>
<sequence>MATTAMAAYKIRIIANACITRYNNGEAADLKTILDVNYASLAQDDRAAVIVYVAQIRPDIPYEVTEATA</sequence>
<accession>A0ABX0J569</accession>
<protein>
    <submittedName>
        <fullName evidence="1">Uncharacterized protein</fullName>
    </submittedName>
</protein>
<reference evidence="1" key="1">
    <citation type="submission" date="2020-03" db="EMBL/GenBank/DDBJ databases">
        <title>Draft sequencing of Paenibacilllus sp. S3N08.</title>
        <authorList>
            <person name="Kim D.-U."/>
        </authorList>
    </citation>
    <scope>NUCLEOTIDE SEQUENCE</scope>
    <source>
        <strain evidence="1">S3N08</strain>
    </source>
</reference>
<proteinExistence type="predicted"/>
<name>A0ABX0J569_9BACL</name>
<keyword evidence="2" id="KW-1185">Reference proteome</keyword>
<dbReference type="RefSeq" id="WP_166150864.1">
    <property type="nucleotide sequence ID" value="NZ_JAAOIW010000005.1"/>
</dbReference>
<evidence type="ECO:0000313" key="2">
    <source>
        <dbReference type="Proteomes" id="UP001165962"/>
    </source>
</evidence>
<gene>
    <name evidence="1" type="ORF">G9U52_14865</name>
</gene>